<dbReference type="AlphaFoldDB" id="A0A1I8F6K0"/>
<evidence type="ECO:0000313" key="3">
    <source>
        <dbReference type="WBParaSite" id="maker-unitig_22446-snap-gene-0.1-mRNA-1"/>
    </source>
</evidence>
<evidence type="ECO:0000256" key="1">
    <source>
        <dbReference type="SAM" id="MobiDB-lite"/>
    </source>
</evidence>
<protein>
    <submittedName>
        <fullName evidence="3">MABP domain-containing protein</fullName>
    </submittedName>
</protein>
<feature type="region of interest" description="Disordered" evidence="1">
    <location>
        <begin position="15"/>
        <end position="37"/>
    </location>
</feature>
<reference evidence="3" key="1">
    <citation type="submission" date="2016-11" db="UniProtKB">
        <authorList>
            <consortium name="WormBaseParasite"/>
        </authorList>
    </citation>
    <scope>IDENTIFICATION</scope>
</reference>
<sequence length="127" mass="14003">THLRFDCPTSLNFVGDESSASQKKQHPENLLHEEKDSDGARVRILCWVMTQPQNYNSKPGPSTPPGRPGNCLENVGVSILDSIDEKGTRAVFNPSTRASHIDYTRTGPRISGCGSNNYHPIKVNLRS</sequence>
<feature type="compositionally biased region" description="Basic and acidic residues" evidence="1">
    <location>
        <begin position="25"/>
        <end position="37"/>
    </location>
</feature>
<dbReference type="Proteomes" id="UP000095280">
    <property type="component" value="Unplaced"/>
</dbReference>
<evidence type="ECO:0000313" key="2">
    <source>
        <dbReference type="Proteomes" id="UP000095280"/>
    </source>
</evidence>
<proteinExistence type="predicted"/>
<dbReference type="WBParaSite" id="maker-unitig_22446-snap-gene-0.1-mRNA-1">
    <property type="protein sequence ID" value="maker-unitig_22446-snap-gene-0.1-mRNA-1"/>
    <property type="gene ID" value="maker-unitig_22446-snap-gene-0.1"/>
</dbReference>
<keyword evidence="2" id="KW-1185">Reference proteome</keyword>
<accession>A0A1I8F6K0</accession>
<name>A0A1I8F6K0_9PLAT</name>
<organism evidence="2 3">
    <name type="scientific">Macrostomum lignano</name>
    <dbReference type="NCBI Taxonomy" id="282301"/>
    <lineage>
        <taxon>Eukaryota</taxon>
        <taxon>Metazoa</taxon>
        <taxon>Spiralia</taxon>
        <taxon>Lophotrochozoa</taxon>
        <taxon>Platyhelminthes</taxon>
        <taxon>Rhabditophora</taxon>
        <taxon>Macrostomorpha</taxon>
        <taxon>Macrostomida</taxon>
        <taxon>Macrostomidae</taxon>
        <taxon>Macrostomum</taxon>
    </lineage>
</organism>